<dbReference type="AlphaFoldDB" id="A0A508X7J0"/>
<name>A0A508X7J0_9HYPH</name>
<feature type="region of interest" description="Disordered" evidence="1">
    <location>
        <begin position="102"/>
        <end position="121"/>
    </location>
</feature>
<gene>
    <name evidence="2" type="ORF">EMEDMD4_910053</name>
</gene>
<sequence length="121" mass="13073">MPVAYLLTGGSMPLATAYRVRRGTGGIKFPEMLDDVPDGVAVQIHGMDNVFGERPMPDQREILVFGSDVLAPTSIASAYPGPVRRWPERGIVPWSSMTAARARTRRCARQGPPGRPPSSAL</sequence>
<accession>A0A508X7J0</accession>
<organism evidence="2">
    <name type="scientific">Sinorhizobium medicae</name>
    <dbReference type="NCBI Taxonomy" id="110321"/>
    <lineage>
        <taxon>Bacteria</taxon>
        <taxon>Pseudomonadati</taxon>
        <taxon>Pseudomonadota</taxon>
        <taxon>Alphaproteobacteria</taxon>
        <taxon>Hyphomicrobiales</taxon>
        <taxon>Rhizobiaceae</taxon>
        <taxon>Sinorhizobium/Ensifer group</taxon>
        <taxon>Sinorhizobium</taxon>
    </lineage>
</organism>
<evidence type="ECO:0000256" key="1">
    <source>
        <dbReference type="SAM" id="MobiDB-lite"/>
    </source>
</evidence>
<dbReference type="Proteomes" id="UP000507954">
    <property type="component" value="Unassembled WGS sequence"/>
</dbReference>
<protein>
    <submittedName>
        <fullName evidence="2">Uncharacterized protein</fullName>
    </submittedName>
</protein>
<proteinExistence type="predicted"/>
<reference evidence="2" key="1">
    <citation type="submission" date="2019-06" db="EMBL/GenBank/DDBJ databases">
        <authorList>
            <person name="Le Quere A."/>
            <person name="Colella S."/>
        </authorList>
    </citation>
    <scope>NUCLEOTIDE SEQUENCE</scope>
    <source>
        <strain evidence="2">EmedicaeMD41</strain>
    </source>
</reference>
<dbReference type="EMBL" id="CABFNB010000163">
    <property type="protein sequence ID" value="VTZ65836.1"/>
    <property type="molecule type" value="Genomic_DNA"/>
</dbReference>
<evidence type="ECO:0000313" key="2">
    <source>
        <dbReference type="EMBL" id="VTZ65836.1"/>
    </source>
</evidence>